<feature type="signal peptide" evidence="1">
    <location>
        <begin position="1"/>
        <end position="19"/>
    </location>
</feature>
<sequence length="140" mass="15860">MNKLIAISLFCLASIGMKAQSNNGPFRAYLYNNEFDVYLRINFYDQNVRVPGQDLFGEVPGFLSKKNYTFAWLITSVTIKGNKAHLALINDYGSEDLTATLTRKNDSIYVLKQEDGSSLKVPAKGGKWQKLPKTLEFKRK</sequence>
<feature type="chain" id="PRO_5037035262" evidence="1">
    <location>
        <begin position="20"/>
        <end position="140"/>
    </location>
</feature>
<gene>
    <name evidence="2" type="ORF">E7102_06470</name>
</gene>
<evidence type="ECO:0000256" key="1">
    <source>
        <dbReference type="SAM" id="SignalP"/>
    </source>
</evidence>
<comment type="caution">
    <text evidence="2">The sequence shown here is derived from an EMBL/GenBank/DDBJ whole genome shotgun (WGS) entry which is preliminary data.</text>
</comment>
<proteinExistence type="predicted"/>
<evidence type="ECO:0000313" key="3">
    <source>
        <dbReference type="Proteomes" id="UP000763088"/>
    </source>
</evidence>
<keyword evidence="1" id="KW-0732">Signal</keyword>
<organism evidence="2 3">
    <name type="scientific">Xylanibacter ruminicola</name>
    <name type="common">Prevotella ruminicola</name>
    <dbReference type="NCBI Taxonomy" id="839"/>
    <lineage>
        <taxon>Bacteria</taxon>
        <taxon>Pseudomonadati</taxon>
        <taxon>Bacteroidota</taxon>
        <taxon>Bacteroidia</taxon>
        <taxon>Bacteroidales</taxon>
        <taxon>Prevotellaceae</taxon>
        <taxon>Xylanibacter</taxon>
    </lineage>
</organism>
<dbReference type="EMBL" id="SUYD01000006">
    <property type="protein sequence ID" value="MBE6266096.1"/>
    <property type="molecule type" value="Genomic_DNA"/>
</dbReference>
<reference evidence="2" key="1">
    <citation type="submission" date="2019-04" db="EMBL/GenBank/DDBJ databases">
        <title>Evolution of Biomass-Degrading Anaerobic Consortia Revealed by Metagenomics.</title>
        <authorList>
            <person name="Peng X."/>
        </authorList>
    </citation>
    <scope>NUCLEOTIDE SEQUENCE</scope>
    <source>
        <strain evidence="2">SIG141</strain>
    </source>
</reference>
<dbReference type="Proteomes" id="UP000763088">
    <property type="component" value="Unassembled WGS sequence"/>
</dbReference>
<protein>
    <submittedName>
        <fullName evidence="2">Uncharacterized protein</fullName>
    </submittedName>
</protein>
<evidence type="ECO:0000313" key="2">
    <source>
        <dbReference type="EMBL" id="MBE6266096.1"/>
    </source>
</evidence>
<name>A0A928BT43_XYLRU</name>
<accession>A0A928BT43</accession>
<dbReference type="AlphaFoldDB" id="A0A928BT43"/>